<proteinExistence type="inferred from homology"/>
<keyword evidence="9 14" id="KW-0560">Oxidoreductase</keyword>
<dbReference type="PANTHER" id="PTHR24292:SF54">
    <property type="entry name" value="CYP9F3-RELATED"/>
    <property type="match status" value="1"/>
</dbReference>
<evidence type="ECO:0000256" key="3">
    <source>
        <dbReference type="ARBA" id="ARBA00004406"/>
    </source>
</evidence>
<dbReference type="EMBL" id="JAUDFV010000155">
    <property type="protein sequence ID" value="KAL2715114.1"/>
    <property type="molecule type" value="Genomic_DNA"/>
</dbReference>
<organism evidence="16 17">
    <name type="scientific">Vespula squamosa</name>
    <name type="common">Southern yellow jacket</name>
    <name type="synonym">Wasp</name>
    <dbReference type="NCBI Taxonomy" id="30214"/>
    <lineage>
        <taxon>Eukaryota</taxon>
        <taxon>Metazoa</taxon>
        <taxon>Ecdysozoa</taxon>
        <taxon>Arthropoda</taxon>
        <taxon>Hexapoda</taxon>
        <taxon>Insecta</taxon>
        <taxon>Pterygota</taxon>
        <taxon>Neoptera</taxon>
        <taxon>Endopterygota</taxon>
        <taxon>Hymenoptera</taxon>
        <taxon>Apocrita</taxon>
        <taxon>Aculeata</taxon>
        <taxon>Vespoidea</taxon>
        <taxon>Vespidae</taxon>
        <taxon>Vespinae</taxon>
        <taxon>Vespula</taxon>
    </lineage>
</organism>
<comment type="caution">
    <text evidence="16">The sequence shown here is derived from an EMBL/GenBank/DDBJ whole genome shotgun (WGS) entry which is preliminary data.</text>
</comment>
<dbReference type="InterPro" id="IPR002401">
    <property type="entry name" value="Cyt_P450_E_grp-I"/>
</dbReference>
<dbReference type="FunFam" id="1.10.630.10:FF:000042">
    <property type="entry name" value="Cytochrome P450"/>
    <property type="match status" value="1"/>
</dbReference>
<keyword evidence="6 13" id="KW-0479">Metal-binding</keyword>
<dbReference type="PRINTS" id="PR00385">
    <property type="entry name" value="P450"/>
</dbReference>
<dbReference type="AlphaFoldDB" id="A0ABD2A3C2"/>
<evidence type="ECO:0000256" key="15">
    <source>
        <dbReference type="SAM" id="Phobius"/>
    </source>
</evidence>
<evidence type="ECO:0000256" key="11">
    <source>
        <dbReference type="ARBA" id="ARBA00023033"/>
    </source>
</evidence>
<dbReference type="Proteomes" id="UP001607302">
    <property type="component" value="Unassembled WGS sequence"/>
</dbReference>
<evidence type="ECO:0000256" key="14">
    <source>
        <dbReference type="RuleBase" id="RU000461"/>
    </source>
</evidence>
<feature type="binding site" description="axial binding residue" evidence="13">
    <location>
        <position position="446"/>
    </location>
    <ligand>
        <name>heme</name>
        <dbReference type="ChEBI" id="CHEBI:30413"/>
    </ligand>
    <ligandPart>
        <name>Fe</name>
        <dbReference type="ChEBI" id="CHEBI:18248"/>
    </ligandPart>
</feature>
<keyword evidence="11 14" id="KW-0503">Monooxygenase</keyword>
<keyword evidence="17" id="KW-1185">Reference proteome</keyword>
<dbReference type="PRINTS" id="PR00463">
    <property type="entry name" value="EP450I"/>
</dbReference>
<evidence type="ECO:0000313" key="17">
    <source>
        <dbReference type="Proteomes" id="UP001607302"/>
    </source>
</evidence>
<evidence type="ECO:0000256" key="8">
    <source>
        <dbReference type="ARBA" id="ARBA00022848"/>
    </source>
</evidence>
<keyword evidence="7" id="KW-0256">Endoplasmic reticulum</keyword>
<evidence type="ECO:0000256" key="2">
    <source>
        <dbReference type="ARBA" id="ARBA00004174"/>
    </source>
</evidence>
<keyword evidence="5 13" id="KW-0349">Heme</keyword>
<evidence type="ECO:0000256" key="7">
    <source>
        <dbReference type="ARBA" id="ARBA00022824"/>
    </source>
</evidence>
<keyword evidence="15" id="KW-1133">Transmembrane helix</keyword>
<dbReference type="InterPro" id="IPR017972">
    <property type="entry name" value="Cyt_P450_CS"/>
</dbReference>
<keyword evidence="15" id="KW-0812">Transmembrane</keyword>
<evidence type="ECO:0000256" key="5">
    <source>
        <dbReference type="ARBA" id="ARBA00022617"/>
    </source>
</evidence>
<keyword evidence="12 15" id="KW-0472">Membrane</keyword>
<dbReference type="InterPro" id="IPR001128">
    <property type="entry name" value="Cyt_P450"/>
</dbReference>
<dbReference type="GO" id="GO:0004497">
    <property type="term" value="F:monooxygenase activity"/>
    <property type="evidence" value="ECO:0007669"/>
    <property type="project" value="UniProtKB-KW"/>
</dbReference>
<sequence length="506" mass="58502">MATTFEILCTVVAITMALYFYLTSTFNFWKERGVVGPRPYPLVGNIGRTILGKISMGDYLKELYDKPEFKNEPFIGIFTRRTPILIVKDLEMIKDILIKDFSKISDRGIAVFEKVEPLSQNLFGLEPKRWRPIRVKLSPIFTSGKLKEMFNLILECGNHFENYIEKLVAKDEPIECRELTAKFTTDVIGSCAFGLEMNSIADEDSEFRKMGRSIFAVNFLNVLRSKMRTAAPKAYNLIGYILRRDKVTKFFKGLVVNTMNYRKEHSIVRNDFINLLMKLKDDPEKLNGIEFTDDLLAAQVFVFFLAGFETSSTTISNALYELALNPTVQDKLRQEINEDFKIHGETLKYENIKEMTYLDQVFRETLRKYPPVPFLMRKSISNYTFESNKVSIPSGMNVWIPVYAIQRDPEIYPSPDAFKPERFSQEFENTRHPMSHLPFGDGPRNCIGSRFAAYQSKIGLIKILRKFKIETCEKTPIPYINHPNAFVLTPLNGIYLKLKKIDENKI</sequence>
<protein>
    <submittedName>
        <fullName evidence="16">Cytochrome P450 6a13</fullName>
    </submittedName>
</protein>
<evidence type="ECO:0000256" key="9">
    <source>
        <dbReference type="ARBA" id="ARBA00023002"/>
    </source>
</evidence>
<comment type="cofactor">
    <cofactor evidence="1 13">
        <name>heme</name>
        <dbReference type="ChEBI" id="CHEBI:30413"/>
    </cofactor>
</comment>
<dbReference type="Gene3D" id="1.10.630.10">
    <property type="entry name" value="Cytochrome P450"/>
    <property type="match status" value="1"/>
</dbReference>
<evidence type="ECO:0000256" key="1">
    <source>
        <dbReference type="ARBA" id="ARBA00001971"/>
    </source>
</evidence>
<evidence type="ECO:0000256" key="13">
    <source>
        <dbReference type="PIRSR" id="PIRSR602401-1"/>
    </source>
</evidence>
<comment type="subcellular location">
    <subcellularLocation>
        <location evidence="3">Endoplasmic reticulum membrane</location>
        <topology evidence="3">Peripheral membrane protein</topology>
    </subcellularLocation>
    <subcellularLocation>
        <location evidence="2">Microsome membrane</location>
        <topology evidence="2">Peripheral membrane protein</topology>
    </subcellularLocation>
</comment>
<dbReference type="CDD" id="cd11056">
    <property type="entry name" value="CYP6-like"/>
    <property type="match status" value="1"/>
</dbReference>
<dbReference type="InterPro" id="IPR050476">
    <property type="entry name" value="Insect_CytP450_Detox"/>
</dbReference>
<dbReference type="GO" id="GO:0046872">
    <property type="term" value="F:metal ion binding"/>
    <property type="evidence" value="ECO:0007669"/>
    <property type="project" value="UniProtKB-KW"/>
</dbReference>
<dbReference type="PANTHER" id="PTHR24292">
    <property type="entry name" value="CYTOCHROME P450"/>
    <property type="match status" value="1"/>
</dbReference>
<evidence type="ECO:0000256" key="4">
    <source>
        <dbReference type="ARBA" id="ARBA00010617"/>
    </source>
</evidence>
<accession>A0ABD2A3C2</accession>
<keyword evidence="8" id="KW-0492">Microsome</keyword>
<evidence type="ECO:0000256" key="12">
    <source>
        <dbReference type="ARBA" id="ARBA00023136"/>
    </source>
</evidence>
<dbReference type="GO" id="GO:0005789">
    <property type="term" value="C:endoplasmic reticulum membrane"/>
    <property type="evidence" value="ECO:0007669"/>
    <property type="project" value="UniProtKB-SubCell"/>
</dbReference>
<evidence type="ECO:0000256" key="6">
    <source>
        <dbReference type="ARBA" id="ARBA00022723"/>
    </source>
</evidence>
<keyword evidence="10 13" id="KW-0408">Iron</keyword>
<dbReference type="SUPFAM" id="SSF48264">
    <property type="entry name" value="Cytochrome P450"/>
    <property type="match status" value="1"/>
</dbReference>
<dbReference type="InterPro" id="IPR036396">
    <property type="entry name" value="Cyt_P450_sf"/>
</dbReference>
<comment type="similarity">
    <text evidence="4 14">Belongs to the cytochrome P450 family.</text>
</comment>
<name>A0ABD2A3C2_VESSQ</name>
<gene>
    <name evidence="16" type="ORF">V1478_014812</name>
</gene>
<reference evidence="16 17" key="1">
    <citation type="journal article" date="2024" name="Ann. Entomol. Soc. Am.">
        <title>Genomic analyses of the southern and eastern yellowjacket wasps (Hymenoptera: Vespidae) reveal evolutionary signatures of social life.</title>
        <authorList>
            <person name="Catto M.A."/>
            <person name="Caine P.B."/>
            <person name="Orr S.E."/>
            <person name="Hunt B.G."/>
            <person name="Goodisman M.A.D."/>
        </authorList>
    </citation>
    <scope>NUCLEOTIDE SEQUENCE [LARGE SCALE GENOMIC DNA]</scope>
    <source>
        <strain evidence="16">233</strain>
        <tissue evidence="16">Head and thorax</tissue>
    </source>
</reference>
<dbReference type="PROSITE" id="PS00086">
    <property type="entry name" value="CYTOCHROME_P450"/>
    <property type="match status" value="1"/>
</dbReference>
<dbReference type="Pfam" id="PF00067">
    <property type="entry name" value="p450"/>
    <property type="match status" value="1"/>
</dbReference>
<evidence type="ECO:0000256" key="10">
    <source>
        <dbReference type="ARBA" id="ARBA00023004"/>
    </source>
</evidence>
<evidence type="ECO:0000313" key="16">
    <source>
        <dbReference type="EMBL" id="KAL2715114.1"/>
    </source>
</evidence>
<feature type="transmembrane region" description="Helical" evidence="15">
    <location>
        <begin position="7"/>
        <end position="29"/>
    </location>
</feature>